<keyword evidence="1" id="KW-1133">Transmembrane helix</keyword>
<accession>A0ABY8QW49</accession>
<organism evidence="2 3">
    <name type="scientific">Saxibacter everestensis</name>
    <dbReference type="NCBI Taxonomy" id="2909229"/>
    <lineage>
        <taxon>Bacteria</taxon>
        <taxon>Bacillati</taxon>
        <taxon>Actinomycetota</taxon>
        <taxon>Actinomycetes</taxon>
        <taxon>Micrococcales</taxon>
        <taxon>Brevibacteriaceae</taxon>
        <taxon>Saxibacter</taxon>
    </lineage>
</organism>
<feature type="transmembrane region" description="Helical" evidence="1">
    <location>
        <begin position="148"/>
        <end position="173"/>
    </location>
</feature>
<dbReference type="Proteomes" id="UP001209083">
    <property type="component" value="Chromosome"/>
</dbReference>
<sequence length="174" mass="17856">MNDNPVANLIIQFQEIVAQVPDPLQPLIVAAAGAVPFIEGEGATLIGVVGGLHPVVAALAAATGNLLCVVVVVLLGARARGAIVQRAGRDKAGQDKKEKPRSKGRERFQRWFVRFGVPGASLLGPLAIPTQFTAATLVASGVSTGRVILWQAIAIVLWAAAVTAAITGAIAIAT</sequence>
<evidence type="ECO:0000313" key="3">
    <source>
        <dbReference type="Proteomes" id="UP001209083"/>
    </source>
</evidence>
<reference evidence="2 3" key="1">
    <citation type="submission" date="2023-05" db="EMBL/GenBank/DDBJ databases">
        <title>Lithophilousrod everest ZFBP1038 complete genpme.</title>
        <authorList>
            <person name="Tian M."/>
        </authorList>
    </citation>
    <scope>NUCLEOTIDE SEQUENCE [LARGE SCALE GENOMIC DNA]</scope>
    <source>
        <strain evidence="2 3">ZFBP1038</strain>
    </source>
</reference>
<proteinExistence type="predicted"/>
<gene>
    <name evidence="2" type="ORF">LWF01_05700</name>
</gene>
<keyword evidence="1" id="KW-0472">Membrane</keyword>
<name>A0ABY8QW49_9MICO</name>
<feature type="transmembrane region" description="Helical" evidence="1">
    <location>
        <begin position="111"/>
        <end position="128"/>
    </location>
</feature>
<dbReference type="EMBL" id="CP090958">
    <property type="protein sequence ID" value="WGW13262.1"/>
    <property type="molecule type" value="Genomic_DNA"/>
</dbReference>
<protein>
    <submittedName>
        <fullName evidence="2">Small multidrug efflux protein</fullName>
    </submittedName>
</protein>
<dbReference type="RefSeq" id="WP_349640078.1">
    <property type="nucleotide sequence ID" value="NZ_CP090958.1"/>
</dbReference>
<feature type="transmembrane region" description="Helical" evidence="1">
    <location>
        <begin position="55"/>
        <end position="77"/>
    </location>
</feature>
<evidence type="ECO:0000313" key="2">
    <source>
        <dbReference type="EMBL" id="WGW13262.1"/>
    </source>
</evidence>
<evidence type="ECO:0000256" key="1">
    <source>
        <dbReference type="SAM" id="Phobius"/>
    </source>
</evidence>
<keyword evidence="3" id="KW-1185">Reference proteome</keyword>
<keyword evidence="1" id="KW-0812">Transmembrane</keyword>